<feature type="domain" description="EF-hand" evidence="3">
    <location>
        <begin position="92"/>
        <end position="127"/>
    </location>
</feature>
<dbReference type="Gene3D" id="1.10.238.10">
    <property type="entry name" value="EF-hand"/>
    <property type="match status" value="1"/>
</dbReference>
<feature type="compositionally biased region" description="Basic and acidic residues" evidence="2">
    <location>
        <begin position="41"/>
        <end position="55"/>
    </location>
</feature>
<reference evidence="5" key="2">
    <citation type="submission" date="2024-04" db="EMBL/GenBank/DDBJ databases">
        <authorList>
            <person name="Chen Y."/>
            <person name="Shah S."/>
            <person name="Dougan E. K."/>
            <person name="Thang M."/>
            <person name="Chan C."/>
        </authorList>
    </citation>
    <scope>NUCLEOTIDE SEQUENCE [LARGE SCALE GENOMIC DNA]</scope>
</reference>
<dbReference type="EMBL" id="CAMXCT010000046">
    <property type="protein sequence ID" value="CAI3972964.1"/>
    <property type="molecule type" value="Genomic_DNA"/>
</dbReference>
<dbReference type="PROSITE" id="PS00018">
    <property type="entry name" value="EF_HAND_1"/>
    <property type="match status" value="1"/>
</dbReference>
<dbReference type="EMBL" id="CAMXCT030000046">
    <property type="protein sequence ID" value="CAL4760276.1"/>
    <property type="molecule type" value="Genomic_DNA"/>
</dbReference>
<evidence type="ECO:0000313" key="7">
    <source>
        <dbReference type="Proteomes" id="UP001152797"/>
    </source>
</evidence>
<dbReference type="InterPro" id="IPR011992">
    <property type="entry name" value="EF-hand-dom_pair"/>
</dbReference>
<feature type="compositionally biased region" description="Basic and acidic residues" evidence="2">
    <location>
        <begin position="299"/>
        <end position="308"/>
    </location>
</feature>
<dbReference type="PROSITE" id="PS50222">
    <property type="entry name" value="EF_HAND_2"/>
    <property type="match status" value="1"/>
</dbReference>
<feature type="region of interest" description="Disordered" evidence="2">
    <location>
        <begin position="299"/>
        <end position="318"/>
    </location>
</feature>
<name>A0A9P1FDM0_9DINO</name>
<feature type="region of interest" description="Disordered" evidence="2">
    <location>
        <begin position="1"/>
        <end position="89"/>
    </location>
</feature>
<evidence type="ECO:0000256" key="1">
    <source>
        <dbReference type="ARBA" id="ARBA00022837"/>
    </source>
</evidence>
<evidence type="ECO:0000259" key="3">
    <source>
        <dbReference type="PROSITE" id="PS50222"/>
    </source>
</evidence>
<reference evidence="4" key="1">
    <citation type="submission" date="2022-10" db="EMBL/GenBank/DDBJ databases">
        <authorList>
            <person name="Chen Y."/>
            <person name="Dougan E. K."/>
            <person name="Chan C."/>
            <person name="Rhodes N."/>
            <person name="Thang M."/>
        </authorList>
    </citation>
    <scope>NUCLEOTIDE SEQUENCE</scope>
</reference>
<dbReference type="EMBL" id="CAMXCT020000046">
    <property type="protein sequence ID" value="CAL1126339.1"/>
    <property type="molecule type" value="Genomic_DNA"/>
</dbReference>
<dbReference type="AlphaFoldDB" id="A0A9P1FDM0"/>
<feature type="region of interest" description="Disordered" evidence="2">
    <location>
        <begin position="193"/>
        <end position="257"/>
    </location>
</feature>
<comment type="caution">
    <text evidence="4">The sequence shown here is derived from an EMBL/GenBank/DDBJ whole genome shotgun (WGS) entry which is preliminary data.</text>
</comment>
<dbReference type="GO" id="GO:0005509">
    <property type="term" value="F:calcium ion binding"/>
    <property type="evidence" value="ECO:0007669"/>
    <property type="project" value="InterPro"/>
</dbReference>
<dbReference type="SUPFAM" id="SSF47473">
    <property type="entry name" value="EF-hand"/>
    <property type="match status" value="1"/>
</dbReference>
<evidence type="ECO:0000313" key="6">
    <source>
        <dbReference type="EMBL" id="CAL4760276.1"/>
    </source>
</evidence>
<dbReference type="InterPro" id="IPR018247">
    <property type="entry name" value="EF_Hand_1_Ca_BS"/>
</dbReference>
<evidence type="ECO:0000313" key="5">
    <source>
        <dbReference type="EMBL" id="CAL1126339.1"/>
    </source>
</evidence>
<sequence>MADASVAASGFRPSRQPPPFLPASMAFLPPGTPSTSIAKAETPRSNRTPKGDSSRGGRTSRSTLSSRTGKRAEDIQNKSRSEAREAPDARIEMTAAMQTLFNTFDVDGSGSIDLDEFVKVQGIASQLYGLPGAPVKQGLVEQYLQARAPGEVQQYGGGLGFEGFVRWQLQWQAPFWVTGEEMEISERCRKLGEHIKSKRSSSQSSRSQRMTPRHRPRPRSPWPPQAPSAKAAPRPPRSARKYASGGGMATAAKGFVQPPVEVAFDLDTYEEEFNLKEESSDDEAYREKKLAEAALVQEERATMGHDGPRWGADFWEIH</sequence>
<keyword evidence="7" id="KW-1185">Reference proteome</keyword>
<keyword evidence="1" id="KW-0106">Calcium</keyword>
<accession>A0A9P1FDM0</accession>
<dbReference type="OrthoDB" id="186625at2759"/>
<dbReference type="InterPro" id="IPR002048">
    <property type="entry name" value="EF_hand_dom"/>
</dbReference>
<feature type="compositionally biased region" description="Low complexity" evidence="2">
    <location>
        <begin position="200"/>
        <end position="210"/>
    </location>
</feature>
<evidence type="ECO:0000313" key="4">
    <source>
        <dbReference type="EMBL" id="CAI3972964.1"/>
    </source>
</evidence>
<feature type="compositionally biased region" description="Basic and acidic residues" evidence="2">
    <location>
        <begin position="70"/>
        <end position="89"/>
    </location>
</feature>
<proteinExistence type="predicted"/>
<protein>
    <submittedName>
        <fullName evidence="6">EF-hand domain-containing protein</fullName>
    </submittedName>
</protein>
<evidence type="ECO:0000256" key="2">
    <source>
        <dbReference type="SAM" id="MobiDB-lite"/>
    </source>
</evidence>
<feature type="compositionally biased region" description="Low complexity" evidence="2">
    <location>
        <begin position="56"/>
        <end position="67"/>
    </location>
</feature>
<dbReference type="Proteomes" id="UP001152797">
    <property type="component" value="Unassembled WGS sequence"/>
</dbReference>
<organism evidence="4">
    <name type="scientific">Cladocopium goreaui</name>
    <dbReference type="NCBI Taxonomy" id="2562237"/>
    <lineage>
        <taxon>Eukaryota</taxon>
        <taxon>Sar</taxon>
        <taxon>Alveolata</taxon>
        <taxon>Dinophyceae</taxon>
        <taxon>Suessiales</taxon>
        <taxon>Symbiodiniaceae</taxon>
        <taxon>Cladocopium</taxon>
    </lineage>
</organism>
<gene>
    <name evidence="4" type="ORF">C1SCF055_LOCUS1496</name>
</gene>